<dbReference type="CDD" id="cd00090">
    <property type="entry name" value="HTH_ARSR"/>
    <property type="match status" value="1"/>
</dbReference>
<dbReference type="Pfam" id="PF01978">
    <property type="entry name" value="TrmB"/>
    <property type="match status" value="1"/>
</dbReference>
<comment type="caution">
    <text evidence="2">The sequence shown here is derived from an EMBL/GenBank/DDBJ whole genome shotgun (WGS) entry which is preliminary data.</text>
</comment>
<dbReference type="AlphaFoldDB" id="A0A1F5NJS8"/>
<organism evidence="2 3">
    <name type="scientific">Candidatus Doudnabacteria bacterium RIFCSPHIGHO2_01_FULL_46_14</name>
    <dbReference type="NCBI Taxonomy" id="1817824"/>
    <lineage>
        <taxon>Bacteria</taxon>
        <taxon>Candidatus Doudnaibacteriota</taxon>
    </lineage>
</organism>
<dbReference type="InterPro" id="IPR036388">
    <property type="entry name" value="WH-like_DNA-bd_sf"/>
</dbReference>
<dbReference type="PANTHER" id="PTHR34293:SF1">
    <property type="entry name" value="HTH-TYPE TRANSCRIPTIONAL REGULATOR TRMBL2"/>
    <property type="match status" value="1"/>
</dbReference>
<dbReference type="PROSITE" id="PS50987">
    <property type="entry name" value="HTH_ARSR_2"/>
    <property type="match status" value="1"/>
</dbReference>
<dbReference type="STRING" id="1817824.A2751_02430"/>
<dbReference type="EMBL" id="MFEK01000016">
    <property type="protein sequence ID" value="OGE77878.1"/>
    <property type="molecule type" value="Genomic_DNA"/>
</dbReference>
<proteinExistence type="predicted"/>
<dbReference type="InterPro" id="IPR051797">
    <property type="entry name" value="TrmB-like"/>
</dbReference>
<gene>
    <name evidence="2" type="ORF">A2751_02430</name>
</gene>
<protein>
    <recommendedName>
        <fullName evidence="1">HTH arsR-type domain-containing protein</fullName>
    </recommendedName>
</protein>
<reference evidence="2 3" key="1">
    <citation type="journal article" date="2016" name="Nat. Commun.">
        <title>Thousands of microbial genomes shed light on interconnected biogeochemical processes in an aquifer system.</title>
        <authorList>
            <person name="Anantharaman K."/>
            <person name="Brown C.T."/>
            <person name="Hug L.A."/>
            <person name="Sharon I."/>
            <person name="Castelle C.J."/>
            <person name="Probst A.J."/>
            <person name="Thomas B.C."/>
            <person name="Singh A."/>
            <person name="Wilkins M.J."/>
            <person name="Karaoz U."/>
            <person name="Brodie E.L."/>
            <person name="Williams K.H."/>
            <person name="Hubbard S.S."/>
            <person name="Banfield J.F."/>
        </authorList>
    </citation>
    <scope>NUCLEOTIDE SEQUENCE [LARGE SCALE GENOMIC DNA]</scope>
</reference>
<dbReference type="Gene3D" id="1.10.10.10">
    <property type="entry name" value="Winged helix-like DNA-binding domain superfamily/Winged helix DNA-binding domain"/>
    <property type="match status" value="1"/>
</dbReference>
<dbReference type="InterPro" id="IPR002831">
    <property type="entry name" value="Tscrpt_reg_TrmB_N"/>
</dbReference>
<dbReference type="InterPro" id="IPR036390">
    <property type="entry name" value="WH_DNA-bd_sf"/>
</dbReference>
<dbReference type="InterPro" id="IPR001845">
    <property type="entry name" value="HTH_ArsR_DNA-bd_dom"/>
</dbReference>
<dbReference type="SUPFAM" id="SSF46785">
    <property type="entry name" value="Winged helix' DNA-binding domain"/>
    <property type="match status" value="1"/>
</dbReference>
<name>A0A1F5NJS8_9BACT</name>
<accession>A0A1F5NJS8</accession>
<evidence type="ECO:0000259" key="1">
    <source>
        <dbReference type="PROSITE" id="PS50987"/>
    </source>
</evidence>
<dbReference type="PANTHER" id="PTHR34293">
    <property type="entry name" value="HTH-TYPE TRANSCRIPTIONAL REGULATOR TRMBL2"/>
    <property type="match status" value="1"/>
</dbReference>
<sequence length="273" mass="31641">MIAELHKILQSLNLDQKETAVLILLLEEGKLRVRDIAKFAKINRTTAYGILKTLMNRGLVSQTKEKGVLMFQSIEPAHLINYVERLESNLSETKKEIKSILPQLSRLRRQKSVFPRIQFFEGIEGIKQAYEDTLINNEEKTLRDFTGTDAIFREMPHEWVEYYLQKRARSGIKCLDIAPDTEWSRKSQTRDKELLRETKLIPEQFAFDTEIDVYDNKTAIMSFSEKEPIAVIIEDNNIAKTMKKLFEYVYESITPPLIPPPQGEGKTGTRSDK</sequence>
<evidence type="ECO:0000313" key="3">
    <source>
        <dbReference type="Proteomes" id="UP000176864"/>
    </source>
</evidence>
<dbReference type="Proteomes" id="UP000176864">
    <property type="component" value="Unassembled WGS sequence"/>
</dbReference>
<dbReference type="GO" id="GO:0003700">
    <property type="term" value="F:DNA-binding transcription factor activity"/>
    <property type="evidence" value="ECO:0007669"/>
    <property type="project" value="InterPro"/>
</dbReference>
<evidence type="ECO:0000313" key="2">
    <source>
        <dbReference type="EMBL" id="OGE77878.1"/>
    </source>
</evidence>
<dbReference type="InterPro" id="IPR011991">
    <property type="entry name" value="ArsR-like_HTH"/>
</dbReference>
<feature type="domain" description="HTH arsR-type" evidence="1">
    <location>
        <begin position="1"/>
        <end position="94"/>
    </location>
</feature>